<comment type="caution">
    <text evidence="1">The sequence shown here is derived from an EMBL/GenBank/DDBJ whole genome shotgun (WGS) entry which is preliminary data.</text>
</comment>
<name>A0A645HQJ4_9ZZZZ</name>
<dbReference type="AlphaFoldDB" id="A0A645HQJ4"/>
<organism evidence="1">
    <name type="scientific">bioreactor metagenome</name>
    <dbReference type="NCBI Taxonomy" id="1076179"/>
    <lineage>
        <taxon>unclassified sequences</taxon>
        <taxon>metagenomes</taxon>
        <taxon>ecological metagenomes</taxon>
    </lineage>
</organism>
<dbReference type="EMBL" id="VSSQ01097988">
    <property type="protein sequence ID" value="MPN41130.1"/>
    <property type="molecule type" value="Genomic_DNA"/>
</dbReference>
<accession>A0A645HQJ4</accession>
<protein>
    <submittedName>
        <fullName evidence="1">Uncharacterized protein</fullName>
    </submittedName>
</protein>
<gene>
    <name evidence="1" type="ORF">SDC9_188672</name>
</gene>
<proteinExistence type="predicted"/>
<evidence type="ECO:0000313" key="1">
    <source>
        <dbReference type="EMBL" id="MPN41130.1"/>
    </source>
</evidence>
<sequence>MILKQEFTYPYMSGAAFVENETKIAIATWSGTYVDDIQM</sequence>
<reference evidence="1" key="1">
    <citation type="submission" date="2019-08" db="EMBL/GenBank/DDBJ databases">
        <authorList>
            <person name="Kucharzyk K."/>
            <person name="Murdoch R.W."/>
            <person name="Higgins S."/>
            <person name="Loffler F."/>
        </authorList>
    </citation>
    <scope>NUCLEOTIDE SEQUENCE</scope>
</reference>